<dbReference type="InterPro" id="IPR027417">
    <property type="entry name" value="P-loop_NTPase"/>
</dbReference>
<evidence type="ECO:0000313" key="4">
    <source>
        <dbReference type="Proteomes" id="UP000001396"/>
    </source>
</evidence>
<dbReference type="InterPro" id="IPR020796">
    <property type="entry name" value="ORC5"/>
</dbReference>
<evidence type="ECO:0000256" key="1">
    <source>
        <dbReference type="SAM" id="Coils"/>
    </source>
</evidence>
<feature type="coiled-coil region" evidence="1">
    <location>
        <begin position="331"/>
        <end position="364"/>
    </location>
</feature>
<feature type="coiled-coil region" evidence="1">
    <location>
        <begin position="130"/>
        <end position="157"/>
    </location>
</feature>
<keyword evidence="2" id="KW-0472">Membrane</keyword>
<dbReference type="InParanoid" id="D3BPZ1"/>
<dbReference type="SUPFAM" id="SSF52540">
    <property type="entry name" value="P-loop containing nucleoside triphosphate hydrolases"/>
    <property type="match status" value="1"/>
</dbReference>
<protein>
    <submittedName>
        <fullName evidence="3">Origin recognition complex subunit 5</fullName>
    </submittedName>
</protein>
<dbReference type="STRING" id="670386.D3BPZ1"/>
<dbReference type="GeneID" id="31365781"/>
<dbReference type="PANTHER" id="PTHR12705">
    <property type="entry name" value="ORIGIN RECOGNITION COMPLEX SUBUNIT 5"/>
    <property type="match status" value="1"/>
</dbReference>
<keyword evidence="2" id="KW-1133">Transmembrane helix</keyword>
<dbReference type="Proteomes" id="UP000001396">
    <property type="component" value="Unassembled WGS sequence"/>
</dbReference>
<feature type="transmembrane region" description="Helical" evidence="2">
    <location>
        <begin position="198"/>
        <end position="219"/>
    </location>
</feature>
<keyword evidence="2" id="KW-0812">Transmembrane</keyword>
<dbReference type="PANTHER" id="PTHR12705:SF0">
    <property type="entry name" value="ORIGIN RECOGNITION COMPLEX SUBUNIT 5"/>
    <property type="match status" value="1"/>
</dbReference>
<accession>D3BPZ1</accession>
<dbReference type="AlphaFoldDB" id="D3BPZ1"/>
<keyword evidence="1" id="KW-0175">Coiled coil</keyword>
<sequence>MNSFENIFSFLEQISKIDVNSFYKKEKDSTKINIDKLLDVIQEHQFIFDDDPHLQKTLEDDAENPEKSTLDKIVDIIRKFAPKEITLQDGMTVAEILGTYLQTKKTIMMSISTLVVVANILVVYKLSQDQKTEDKELNGYQEEVKELQNRTEEYIKEYLQIPSTDIERDRLILRLSNTINRLHTIRLRLLQMKQRSIITIKSLVVLGVASVALSAYSIWGTPLKYVGSLYVWGPSHSGKLSTLLQVLTDHNAVYSQIDAKTNYDKTTLFQNLLSNLTIPINNVNNNNDNSSNHLLEADLISLHYRYKQNSLRFNITQSNCPTLVELCDHLVEKLRYTLKQQQQQQQQQSQNNNIQEDNNDKQKQLPIIYIIIDCADCLERSILQMLLKIQEYSQHRISVILISELPIEKVIPIQLIPGSRSPLTIHFPQYTQDELSTIIKYLSKNERNIDLVLYNRLTEIALETLYQQIRDLAHLLHILKILYPKYIEPLEYGVERDDNIQLYNSIQPTITSIINNIYKQTQNDIVDATQLAIQHDISMKELGFSFNTKCLLITGFLASTFSKTKDKLLYTKENVKRDPN</sequence>
<gene>
    <name evidence="3" type="primary">orcE</name>
    <name evidence="3" type="ORF">PPL_10310</name>
</gene>
<organism evidence="3 4">
    <name type="scientific">Heterostelium pallidum (strain ATCC 26659 / Pp 5 / PN500)</name>
    <name type="common">Cellular slime mold</name>
    <name type="synonym">Polysphondylium pallidum</name>
    <dbReference type="NCBI Taxonomy" id="670386"/>
    <lineage>
        <taxon>Eukaryota</taxon>
        <taxon>Amoebozoa</taxon>
        <taxon>Evosea</taxon>
        <taxon>Eumycetozoa</taxon>
        <taxon>Dictyostelia</taxon>
        <taxon>Acytosteliales</taxon>
        <taxon>Acytosteliaceae</taxon>
        <taxon>Heterostelium</taxon>
    </lineage>
</organism>
<dbReference type="FunCoup" id="D3BPZ1">
    <property type="interactions" value="448"/>
</dbReference>
<reference evidence="3 4" key="1">
    <citation type="journal article" date="2011" name="Genome Res.">
        <title>Phylogeny-wide analysis of social amoeba genomes highlights ancient origins for complex intercellular communication.</title>
        <authorList>
            <person name="Heidel A.J."/>
            <person name="Lawal H.M."/>
            <person name="Felder M."/>
            <person name="Schilde C."/>
            <person name="Helps N.R."/>
            <person name="Tunggal B."/>
            <person name="Rivero F."/>
            <person name="John U."/>
            <person name="Schleicher M."/>
            <person name="Eichinger L."/>
            <person name="Platzer M."/>
            <person name="Noegel A.A."/>
            <person name="Schaap P."/>
            <person name="Gloeckner G."/>
        </authorList>
    </citation>
    <scope>NUCLEOTIDE SEQUENCE [LARGE SCALE GENOMIC DNA]</scope>
    <source>
        <strain evidence="4">ATCC 26659 / Pp 5 / PN500</strain>
    </source>
</reference>
<comment type="caution">
    <text evidence="3">The sequence shown here is derived from an EMBL/GenBank/DDBJ whole genome shotgun (WGS) entry which is preliminary data.</text>
</comment>
<dbReference type="EMBL" id="ADBJ01000047">
    <property type="protein sequence ID" value="EFA76542.1"/>
    <property type="molecule type" value="Genomic_DNA"/>
</dbReference>
<name>D3BPZ1_HETP5</name>
<dbReference type="RefSeq" id="XP_020428674.1">
    <property type="nucleotide sequence ID" value="XM_020581089.1"/>
</dbReference>
<evidence type="ECO:0000313" key="3">
    <source>
        <dbReference type="EMBL" id="EFA76542.1"/>
    </source>
</evidence>
<dbReference type="GO" id="GO:0005664">
    <property type="term" value="C:nuclear origin of replication recognition complex"/>
    <property type="evidence" value="ECO:0007669"/>
    <property type="project" value="TreeGrafter"/>
</dbReference>
<dbReference type="GO" id="GO:0006270">
    <property type="term" value="P:DNA replication initiation"/>
    <property type="evidence" value="ECO:0007669"/>
    <property type="project" value="TreeGrafter"/>
</dbReference>
<feature type="transmembrane region" description="Helical" evidence="2">
    <location>
        <begin position="107"/>
        <end position="126"/>
    </location>
</feature>
<evidence type="ECO:0000256" key="2">
    <source>
        <dbReference type="SAM" id="Phobius"/>
    </source>
</evidence>
<keyword evidence="4" id="KW-1185">Reference proteome</keyword>
<dbReference type="GO" id="GO:0003688">
    <property type="term" value="F:DNA replication origin binding"/>
    <property type="evidence" value="ECO:0007669"/>
    <property type="project" value="TreeGrafter"/>
</dbReference>
<proteinExistence type="predicted"/>